<gene>
    <name evidence="1" type="ORF">AADC60_24555</name>
</gene>
<dbReference type="EMBL" id="CP151651">
    <property type="protein sequence ID" value="WZP07187.1"/>
    <property type="molecule type" value="Genomic_DNA"/>
</dbReference>
<organism evidence="1 2">
    <name type="scientific">Cytobacillus pseudoceanisediminis</name>
    <dbReference type="NCBI Taxonomy" id="3051614"/>
    <lineage>
        <taxon>Bacteria</taxon>
        <taxon>Bacillati</taxon>
        <taxon>Bacillota</taxon>
        <taxon>Bacilli</taxon>
        <taxon>Bacillales</taxon>
        <taxon>Bacillaceae</taxon>
        <taxon>Cytobacillus</taxon>
    </lineage>
</organism>
<evidence type="ECO:0000313" key="1">
    <source>
        <dbReference type="EMBL" id="WZP07187.1"/>
    </source>
</evidence>
<dbReference type="Proteomes" id="UP001472074">
    <property type="component" value="Chromosome"/>
</dbReference>
<accession>A0ABZ2ZGD0</accession>
<name>A0ABZ2ZGD0_9BACI</name>
<sequence length="75" mass="9304">MEEKEQSALTIDEECYLRQMEAWIKEQQAREKQLLATIETSKEVVRQNEIQLEWHRKFFNSSLKEFEEWKEERKI</sequence>
<protein>
    <submittedName>
        <fullName evidence="1">Uncharacterized protein</fullName>
    </submittedName>
</protein>
<dbReference type="RefSeq" id="WP_342025736.1">
    <property type="nucleotide sequence ID" value="NZ_CP151651.1"/>
</dbReference>
<keyword evidence="2" id="KW-1185">Reference proteome</keyword>
<proteinExistence type="predicted"/>
<reference evidence="1 2" key="1">
    <citation type="submission" date="2024-04" db="EMBL/GenBank/DDBJ databases">
        <title>Screening of coral probiotics and analysis of their probiotic properties.</title>
        <authorList>
            <person name="Wang S."/>
        </authorList>
    </citation>
    <scope>NUCLEOTIDE SEQUENCE [LARGE SCALE GENOMIC DNA]</scope>
    <source>
        <strain evidence="1 2">GXU-Z9</strain>
    </source>
</reference>
<evidence type="ECO:0000313" key="2">
    <source>
        <dbReference type="Proteomes" id="UP001472074"/>
    </source>
</evidence>